<dbReference type="InterPro" id="IPR036148">
    <property type="entry name" value="MmgE/PrpD_sf"/>
</dbReference>
<dbReference type="InterPro" id="IPR045337">
    <property type="entry name" value="MmgE_PrpD_C"/>
</dbReference>
<dbReference type="PANTHER" id="PTHR16943">
    <property type="entry name" value="2-METHYLCITRATE DEHYDRATASE-RELATED"/>
    <property type="match status" value="1"/>
</dbReference>
<dbReference type="InterPro" id="IPR042183">
    <property type="entry name" value="MmgE/PrpD_sf_1"/>
</dbReference>
<keyword evidence="5" id="KW-1185">Reference proteome</keyword>
<protein>
    <submittedName>
        <fullName evidence="4">MmgE/PrpD family protein</fullName>
    </submittedName>
</protein>
<dbReference type="PANTHER" id="PTHR16943:SF8">
    <property type="entry name" value="2-METHYLCITRATE DEHYDRATASE"/>
    <property type="match status" value="1"/>
</dbReference>
<dbReference type="InterPro" id="IPR045336">
    <property type="entry name" value="MmgE_PrpD_N"/>
</dbReference>
<evidence type="ECO:0000313" key="5">
    <source>
        <dbReference type="Proteomes" id="UP001596084"/>
    </source>
</evidence>
<dbReference type="Gene3D" id="1.10.4100.10">
    <property type="entry name" value="2-methylcitrate dehydratase PrpD"/>
    <property type="match status" value="1"/>
</dbReference>
<gene>
    <name evidence="4" type="ORF">ACFPP7_00035</name>
</gene>
<dbReference type="InterPro" id="IPR042188">
    <property type="entry name" value="MmgE/PrpD_sf_2"/>
</dbReference>
<dbReference type="EMBL" id="JBHSMX010000001">
    <property type="protein sequence ID" value="MFC5519305.1"/>
    <property type="molecule type" value="Genomic_DNA"/>
</dbReference>
<reference evidence="5" key="1">
    <citation type="journal article" date="2019" name="Int. J. Syst. Evol. Microbiol.">
        <title>The Global Catalogue of Microorganisms (GCM) 10K type strain sequencing project: providing services to taxonomists for standard genome sequencing and annotation.</title>
        <authorList>
            <consortium name="The Broad Institute Genomics Platform"/>
            <consortium name="The Broad Institute Genome Sequencing Center for Infectious Disease"/>
            <person name="Wu L."/>
            <person name="Ma J."/>
        </authorList>
    </citation>
    <scope>NUCLEOTIDE SEQUENCE [LARGE SCALE GENOMIC DNA]</scope>
    <source>
        <strain evidence="5">CGMCC 4.7277</strain>
    </source>
</reference>
<name>A0ABW0Q398_9BURK</name>
<sequence>MDASVKAVSAVRDDFLGVWASAYQNDARTIPAVVLENAHRVWFDTLACIAGGAGERCTAAALKTCAGASMGPVDEALVWGTASHALDYDDVCMLATCHPSAPVVSALLAILPTPENTQCAPLLQDLLAAHVVGTETALRLGQWMGFGHYELGFHATSTLGVIGAAAACAHLLQLPEKQARTALSIAASAAAGLRANFGTDTKPLHVGFAASSAVRAVLLAQAGATASEDSLKPAGFVRSFSGAAALPPLPWKAGNTWALLSPGFEIKRFPSCYLTHRMIAGLKKIRAKHVPTLDDSPVNIHIEFPKGGTAPLKHPWPHTGLEGKFSAPYCAASAWVDGGINLASFSDEAVQRPRIHAQMNKVSVEERAESHDGLETAPVYVRVSGAGWEEMVCVDWAPGSSQDPLTDADLLRKWTDCMAHGAVSLARSSGEALLHAEGSQPAAALLASFREAVMERIAAAA</sequence>
<evidence type="ECO:0000313" key="4">
    <source>
        <dbReference type="EMBL" id="MFC5519305.1"/>
    </source>
</evidence>
<feature type="domain" description="MmgE/PrpD N-terminal" evidence="2">
    <location>
        <begin position="27"/>
        <end position="243"/>
    </location>
</feature>
<dbReference type="RefSeq" id="WP_068835658.1">
    <property type="nucleotide sequence ID" value="NZ_JBHSMX010000001.1"/>
</dbReference>
<organism evidence="4 5">
    <name type="scientific">Polaromonas jejuensis</name>
    <dbReference type="NCBI Taxonomy" id="457502"/>
    <lineage>
        <taxon>Bacteria</taxon>
        <taxon>Pseudomonadati</taxon>
        <taxon>Pseudomonadota</taxon>
        <taxon>Betaproteobacteria</taxon>
        <taxon>Burkholderiales</taxon>
        <taxon>Comamonadaceae</taxon>
        <taxon>Polaromonas</taxon>
    </lineage>
</organism>
<feature type="domain" description="MmgE/PrpD C-terminal" evidence="3">
    <location>
        <begin position="269"/>
        <end position="420"/>
    </location>
</feature>
<proteinExistence type="inferred from homology"/>
<accession>A0ABW0Q398</accession>
<dbReference type="Pfam" id="PF19305">
    <property type="entry name" value="MmgE_PrpD_C"/>
    <property type="match status" value="1"/>
</dbReference>
<evidence type="ECO:0000259" key="2">
    <source>
        <dbReference type="Pfam" id="PF03972"/>
    </source>
</evidence>
<dbReference type="Proteomes" id="UP001596084">
    <property type="component" value="Unassembled WGS sequence"/>
</dbReference>
<dbReference type="Gene3D" id="3.30.1330.120">
    <property type="entry name" value="2-methylcitrate dehydratase PrpD"/>
    <property type="match status" value="1"/>
</dbReference>
<evidence type="ECO:0000259" key="3">
    <source>
        <dbReference type="Pfam" id="PF19305"/>
    </source>
</evidence>
<dbReference type="InterPro" id="IPR005656">
    <property type="entry name" value="MmgE_PrpD"/>
</dbReference>
<comment type="caution">
    <text evidence="4">The sequence shown here is derived from an EMBL/GenBank/DDBJ whole genome shotgun (WGS) entry which is preliminary data.</text>
</comment>
<comment type="similarity">
    <text evidence="1">Belongs to the PrpD family.</text>
</comment>
<dbReference type="SUPFAM" id="SSF103378">
    <property type="entry name" value="2-methylcitrate dehydratase PrpD"/>
    <property type="match status" value="1"/>
</dbReference>
<dbReference type="Pfam" id="PF03972">
    <property type="entry name" value="MmgE_PrpD_N"/>
    <property type="match status" value="1"/>
</dbReference>
<evidence type="ECO:0000256" key="1">
    <source>
        <dbReference type="ARBA" id="ARBA00006174"/>
    </source>
</evidence>